<name>A0A644WIL7_9ZZZZ</name>
<dbReference type="AlphaFoldDB" id="A0A644WIL7"/>
<organism evidence="1">
    <name type="scientific">bioreactor metagenome</name>
    <dbReference type="NCBI Taxonomy" id="1076179"/>
    <lineage>
        <taxon>unclassified sequences</taxon>
        <taxon>metagenomes</taxon>
        <taxon>ecological metagenomes</taxon>
    </lineage>
</organism>
<proteinExistence type="predicted"/>
<sequence>MENSGFGDLAGNENIEIDSNIKRELDRLILDISTEVVNSSVSKSIKDSADVIEKCTPEIKKIMNDITNENANLSAASTTLKDRTNELAELDIPKLLTTIDNLERNLLIFNETFDTSNKILQENIDLKINELSIEIQQNIQEHSNKMSGELEGNLLQITEYITKCGVILVVIIFLSGIF</sequence>
<gene>
    <name evidence="1" type="ORF">SDC9_49684</name>
</gene>
<evidence type="ECO:0000313" key="1">
    <source>
        <dbReference type="EMBL" id="MPM03417.1"/>
    </source>
</evidence>
<protein>
    <submittedName>
        <fullName evidence="1">Uncharacterized protein</fullName>
    </submittedName>
</protein>
<comment type="caution">
    <text evidence="1">The sequence shown here is derived from an EMBL/GenBank/DDBJ whole genome shotgun (WGS) entry which is preliminary data.</text>
</comment>
<reference evidence="1" key="1">
    <citation type="submission" date="2019-08" db="EMBL/GenBank/DDBJ databases">
        <authorList>
            <person name="Kucharzyk K."/>
            <person name="Murdoch R.W."/>
            <person name="Higgins S."/>
            <person name="Loffler F."/>
        </authorList>
    </citation>
    <scope>NUCLEOTIDE SEQUENCE</scope>
</reference>
<dbReference type="EMBL" id="VSSQ01000951">
    <property type="protein sequence ID" value="MPM03417.1"/>
    <property type="molecule type" value="Genomic_DNA"/>
</dbReference>
<accession>A0A644WIL7</accession>